<dbReference type="Proteomes" id="UP000054399">
    <property type="component" value="Unassembled WGS sequence"/>
</dbReference>
<protein>
    <submittedName>
        <fullName evidence="1">Uncharacterized protein</fullName>
    </submittedName>
</protein>
<accession>A0ABR3BS14</accession>
<sequence length="82" mass="9479">MSTVTTFCCEAEEMSDVELRHMSNNENIEIVPPVRSPLPSYRVRQCSTKKCKCDAHSAQYFLFVRQSSEYSKAEQEWSQHTG</sequence>
<evidence type="ECO:0000313" key="2">
    <source>
        <dbReference type="Proteomes" id="UP000054399"/>
    </source>
</evidence>
<evidence type="ECO:0000313" key="1">
    <source>
        <dbReference type="EMBL" id="KAL0249752.1"/>
    </source>
</evidence>
<dbReference type="EMBL" id="ATAM02000005">
    <property type="protein sequence ID" value="KAL0249752.1"/>
    <property type="molecule type" value="Genomic_DNA"/>
</dbReference>
<proteinExistence type="predicted"/>
<reference evidence="2" key="1">
    <citation type="submission" date="2015-01" db="EMBL/GenBank/DDBJ databases">
        <title>The Genome Sequence of Cryptococcus gattii MMRL2647.</title>
        <authorList>
            <consortium name="The Broad Institute Genomics Platform"/>
            <person name="Cuomo C."/>
            <person name="Litvintseva A."/>
            <person name="Chen Y."/>
            <person name="Heitman J."/>
            <person name="Sun S."/>
            <person name="Springer D."/>
            <person name="Dromer F."/>
            <person name="Young S."/>
            <person name="Zeng Q."/>
            <person name="Gargeya S."/>
            <person name="Abouelleil A."/>
            <person name="Alvarado L."/>
            <person name="Chapman S.B."/>
            <person name="Gainer-Dewar J."/>
            <person name="Goldberg J."/>
            <person name="Griggs A."/>
            <person name="Gujja S."/>
            <person name="Hansen M."/>
            <person name="Howarth C."/>
            <person name="Imamovic A."/>
            <person name="Larimer J."/>
            <person name="Murphy C."/>
            <person name="Naylor J."/>
            <person name="Pearson M."/>
            <person name="Priest M."/>
            <person name="Roberts A."/>
            <person name="Saif S."/>
            <person name="Shea T."/>
            <person name="Sykes S."/>
            <person name="Wortman J."/>
            <person name="Nusbaum C."/>
            <person name="Birren B."/>
        </authorList>
    </citation>
    <scope>NUCLEOTIDE SEQUENCE [LARGE SCALE GENOMIC DNA]</scope>
    <source>
        <strain evidence="2">IND107</strain>
    </source>
</reference>
<dbReference type="GeneID" id="91989909"/>
<keyword evidence="2" id="KW-1185">Reference proteome</keyword>
<reference evidence="1 2" key="2">
    <citation type="submission" date="2024-01" db="EMBL/GenBank/DDBJ databases">
        <title>Comparative genomics of Cryptococcus and Kwoniella reveals pathogenesis evolution and contrasting modes of karyotype evolution via chromosome fusion or intercentromeric recombination.</title>
        <authorList>
            <person name="Coelho M.A."/>
            <person name="David-Palma M."/>
            <person name="Shea T."/>
            <person name="Bowers K."/>
            <person name="Mcginley-Smith S."/>
            <person name="Mohammad A.W."/>
            <person name="Gnirke A."/>
            <person name="Yurkov A.M."/>
            <person name="Nowrousian M."/>
            <person name="Sun S."/>
            <person name="Cuomo C.A."/>
            <person name="Heitman J."/>
        </authorList>
    </citation>
    <scope>NUCLEOTIDE SEQUENCE [LARGE SCALE GENOMIC DNA]</scope>
    <source>
        <strain evidence="1 2">IND107</strain>
    </source>
</reference>
<name>A0ABR3BS14_9TREE</name>
<organism evidence="1 2">
    <name type="scientific">Cryptococcus tetragattii IND107</name>
    <dbReference type="NCBI Taxonomy" id="1296105"/>
    <lineage>
        <taxon>Eukaryota</taxon>
        <taxon>Fungi</taxon>
        <taxon>Dikarya</taxon>
        <taxon>Basidiomycota</taxon>
        <taxon>Agaricomycotina</taxon>
        <taxon>Tremellomycetes</taxon>
        <taxon>Tremellales</taxon>
        <taxon>Cryptococcaceae</taxon>
        <taxon>Cryptococcus</taxon>
        <taxon>Cryptococcus gattii species complex</taxon>
    </lineage>
</organism>
<dbReference type="RefSeq" id="XP_066613939.1">
    <property type="nucleotide sequence ID" value="XM_066757555.1"/>
</dbReference>
<comment type="caution">
    <text evidence="1">The sequence shown here is derived from an EMBL/GenBank/DDBJ whole genome shotgun (WGS) entry which is preliminary data.</text>
</comment>
<gene>
    <name evidence="1" type="ORF">I308_103053</name>
</gene>